<gene>
    <name evidence="1" type="ORF">ALC62_09676</name>
</gene>
<evidence type="ECO:0000313" key="2">
    <source>
        <dbReference type="Proteomes" id="UP000078542"/>
    </source>
</evidence>
<protein>
    <submittedName>
        <fullName evidence="1">Uncharacterized protein</fullName>
    </submittedName>
</protein>
<keyword evidence="2" id="KW-1185">Reference proteome</keyword>
<sequence length="45" mass="5046">MDVVNAALCQPLLSAVHGTKDPYMVLAYYLCCTHTCVHAGRYMWV</sequence>
<dbReference type="AlphaFoldDB" id="A0A151IFP0"/>
<dbReference type="Proteomes" id="UP000078542">
    <property type="component" value="Unassembled WGS sequence"/>
</dbReference>
<dbReference type="EMBL" id="KQ977800">
    <property type="protein sequence ID" value="KYM99567.1"/>
    <property type="molecule type" value="Genomic_DNA"/>
</dbReference>
<reference evidence="1 2" key="1">
    <citation type="submission" date="2016-03" db="EMBL/GenBank/DDBJ databases">
        <title>Cyphomyrmex costatus WGS genome.</title>
        <authorList>
            <person name="Nygaard S."/>
            <person name="Hu H."/>
            <person name="Boomsma J."/>
            <person name="Zhang G."/>
        </authorList>
    </citation>
    <scope>NUCLEOTIDE SEQUENCE [LARGE SCALE GENOMIC DNA]</scope>
    <source>
        <strain evidence="1">MS0001</strain>
        <tissue evidence="1">Whole body</tissue>
    </source>
</reference>
<proteinExistence type="predicted"/>
<evidence type="ECO:0000313" key="1">
    <source>
        <dbReference type="EMBL" id="KYM99567.1"/>
    </source>
</evidence>
<name>A0A151IFP0_9HYME</name>
<accession>A0A151IFP0</accession>
<organism evidence="1 2">
    <name type="scientific">Cyphomyrmex costatus</name>
    <dbReference type="NCBI Taxonomy" id="456900"/>
    <lineage>
        <taxon>Eukaryota</taxon>
        <taxon>Metazoa</taxon>
        <taxon>Ecdysozoa</taxon>
        <taxon>Arthropoda</taxon>
        <taxon>Hexapoda</taxon>
        <taxon>Insecta</taxon>
        <taxon>Pterygota</taxon>
        <taxon>Neoptera</taxon>
        <taxon>Endopterygota</taxon>
        <taxon>Hymenoptera</taxon>
        <taxon>Apocrita</taxon>
        <taxon>Aculeata</taxon>
        <taxon>Formicoidea</taxon>
        <taxon>Formicidae</taxon>
        <taxon>Myrmicinae</taxon>
        <taxon>Cyphomyrmex</taxon>
    </lineage>
</organism>